<evidence type="ECO:0000313" key="3">
    <source>
        <dbReference type="Proteomes" id="UP000315369"/>
    </source>
</evidence>
<gene>
    <name evidence="2" type="ORF">FJV41_25240</name>
</gene>
<dbReference type="RefSeq" id="WP_141645104.1">
    <property type="nucleotide sequence ID" value="NZ_VIFM01000109.1"/>
</dbReference>
<proteinExistence type="predicted"/>
<dbReference type="Proteomes" id="UP000315369">
    <property type="component" value="Unassembled WGS sequence"/>
</dbReference>
<dbReference type="OrthoDB" id="5526847at2"/>
<reference evidence="2 3" key="1">
    <citation type="submission" date="2019-06" db="EMBL/GenBank/DDBJ databases">
        <authorList>
            <person name="Livingstone P."/>
            <person name="Whitworth D."/>
        </authorList>
    </citation>
    <scope>NUCLEOTIDE SEQUENCE [LARGE SCALE GENOMIC DNA]</scope>
    <source>
        <strain evidence="2 3">AM401</strain>
    </source>
</reference>
<comment type="caution">
    <text evidence="2">The sequence shown here is derived from an EMBL/GenBank/DDBJ whole genome shotgun (WGS) entry which is preliminary data.</text>
</comment>
<sequence length="463" mass="50387">MSSYRLPARALVVTWNAVDGVGTLRTEDGSEVRFGASACTDFEPETGLDVWLVETKPDPLGRGERAKVVNRSGRMEQDKLSQFEQEAAEEEARFEREAALLDTVGLAEEPESTDYEALTAKERTRLARGLMELKRTSHLAEEPFTHLVELEPALFHPYLDELSREEEPECLAWVDAPLHRALALTQELRTDWTPNRGGPPVGSVMSHQDAGRQERAPGDPVAAAALALGRSGHPEALRALEQWMAGLGEAEQREALHLLFLADVGRRPSGELVYLYSRTCLEGVASEASEDGPAPVAKGLLWFPTVGAACLTCGSGLVDALRLDEDTTGHPWPTRLPTCLACIFQGGVVHVEVSRDGTLGRAVSQVSESQHSHKVRPPPTGTVEFIPGRIRRSVPRSEREQHHRLGGALSWIQSPDVFGCPNCGEPMRAAGQVRDEDACFSDIGMLYAVACGPCGIVTTFSQS</sequence>
<accession>A0A540WVZ7</accession>
<dbReference type="EMBL" id="VIFM01000109">
    <property type="protein sequence ID" value="TQF13183.1"/>
    <property type="molecule type" value="Genomic_DNA"/>
</dbReference>
<evidence type="ECO:0000313" key="2">
    <source>
        <dbReference type="EMBL" id="TQF13183.1"/>
    </source>
</evidence>
<keyword evidence="3" id="KW-1185">Reference proteome</keyword>
<name>A0A540WVZ7_9BACT</name>
<organism evidence="2 3">
    <name type="scientific">Myxococcus llanfairpwllgwyngyllgogerychwyrndrobwllllantysiliogogogochensis</name>
    <dbReference type="NCBI Taxonomy" id="2590453"/>
    <lineage>
        <taxon>Bacteria</taxon>
        <taxon>Pseudomonadati</taxon>
        <taxon>Myxococcota</taxon>
        <taxon>Myxococcia</taxon>
        <taxon>Myxococcales</taxon>
        <taxon>Cystobacterineae</taxon>
        <taxon>Myxococcaceae</taxon>
        <taxon>Myxococcus</taxon>
    </lineage>
</organism>
<dbReference type="AlphaFoldDB" id="A0A540WVZ7"/>
<evidence type="ECO:0000256" key="1">
    <source>
        <dbReference type="SAM" id="MobiDB-lite"/>
    </source>
</evidence>
<feature type="region of interest" description="Disordered" evidence="1">
    <location>
        <begin position="190"/>
        <end position="215"/>
    </location>
</feature>
<protein>
    <submittedName>
        <fullName evidence="2">Uncharacterized protein</fullName>
    </submittedName>
</protein>